<organism evidence="1 2">
    <name type="scientific">Halorhodospira halochloris</name>
    <name type="common">Ectothiorhodospira halochloris</name>
    <dbReference type="NCBI Taxonomy" id="1052"/>
    <lineage>
        <taxon>Bacteria</taxon>
        <taxon>Pseudomonadati</taxon>
        <taxon>Pseudomonadota</taxon>
        <taxon>Gammaproteobacteria</taxon>
        <taxon>Chromatiales</taxon>
        <taxon>Ectothiorhodospiraceae</taxon>
        <taxon>Halorhodospira</taxon>
    </lineage>
</organism>
<gene>
    <name evidence="1" type="ORF">HH1059_09860</name>
</gene>
<evidence type="ECO:0000313" key="1">
    <source>
        <dbReference type="EMBL" id="BAU57680.1"/>
    </source>
</evidence>
<dbReference type="KEGG" id="hhk:HH1059_09860"/>
<protein>
    <submittedName>
        <fullName evidence="1">Uncharacterized protein</fullName>
    </submittedName>
</protein>
<keyword evidence="2" id="KW-1185">Reference proteome</keyword>
<dbReference type="EMBL" id="AP017372">
    <property type="protein sequence ID" value="BAU57680.1"/>
    <property type="molecule type" value="Genomic_DNA"/>
</dbReference>
<dbReference type="AlphaFoldDB" id="A0A0X8X905"/>
<dbReference type="RefSeq" id="WP_096408945.1">
    <property type="nucleotide sequence ID" value="NZ_AP017372.2"/>
</dbReference>
<name>A0A0X8X905_HALHR</name>
<dbReference type="Proteomes" id="UP000218890">
    <property type="component" value="Chromosome"/>
</dbReference>
<evidence type="ECO:0000313" key="2">
    <source>
        <dbReference type="Proteomes" id="UP000218890"/>
    </source>
</evidence>
<accession>A0A0X8X905</accession>
<proteinExistence type="predicted"/>
<reference evidence="1" key="1">
    <citation type="submission" date="2016-02" db="EMBL/GenBank/DDBJ databases">
        <title>Halorhodospira halochloris DSM-1059 complete genome, version 2.</title>
        <authorList>
            <person name="Tsukatani Y."/>
        </authorList>
    </citation>
    <scope>NUCLEOTIDE SEQUENCE</scope>
    <source>
        <strain evidence="1">DSM 1059</strain>
    </source>
</reference>
<sequence length="161" mass="17616">MVNKLLISYLFIVALVSAALAGTMGVLVAGVYVPPAWQHIGYDAIAGSPRFITIERDVEVGADHGWEEASISLSFELITRHDPTIYAVRRNMDKLHSEIAEGLAQRSPEEFVGSEGRRRLVADILRLTNDALMAEGEPARVEAVQFLSLQLEVDSAVVAEK</sequence>